<dbReference type="SUPFAM" id="SSF53383">
    <property type="entry name" value="PLP-dependent transferases"/>
    <property type="match status" value="1"/>
</dbReference>
<dbReference type="GO" id="GO:0008483">
    <property type="term" value="F:transaminase activity"/>
    <property type="evidence" value="ECO:0007669"/>
    <property type="project" value="UniProtKB-KW"/>
</dbReference>
<name>A0ABW1GAG5_9ACTN</name>
<dbReference type="CDD" id="cd00616">
    <property type="entry name" value="AHBA_syn"/>
    <property type="match status" value="1"/>
</dbReference>
<dbReference type="EMBL" id="JBHSQJ010000147">
    <property type="protein sequence ID" value="MFC5911173.1"/>
    <property type="molecule type" value="Genomic_DNA"/>
</dbReference>
<dbReference type="InterPro" id="IPR000653">
    <property type="entry name" value="DegT/StrS_aminotransferase"/>
</dbReference>
<keyword evidence="8" id="KW-1185">Reference proteome</keyword>
<dbReference type="Pfam" id="PF01041">
    <property type="entry name" value="DegT_DnrJ_EryC1"/>
    <property type="match status" value="1"/>
</dbReference>
<keyword evidence="2 7" id="KW-0808">Transferase</keyword>
<dbReference type="RefSeq" id="WP_380589665.1">
    <property type="nucleotide sequence ID" value="NZ_JBHSQJ010000147.1"/>
</dbReference>
<sequence>MDVRRISPATAEADDAGPDREAVPFARTEICAEARQAAQRVLASGWVTTGPETLLFEREFAAYVGAAHAVAVSSCTAALELALRALRLPPGSRVLVPTLTFCGTAHAVLHAGLRPVLVDVDPDTGMPAAPQVTAAVAATGRPAAMVVVHLAGAPAPLDELAQAADLPLDLVLEDAAHALGTYVGSRPVGALSRAACFSFYATKNLPIGEGGMVTTDDAELAAQVHRGRLHGMSADAWRRYQPGATWQYTVEEPGLKANMTDLQAAIGRRQLLHLPEWQRTREALAARYTAGLRDVPGLRLPREPAGGRHAWHLYPVRVAEQEYGRERDLLIRQLAARGIGTSVHFLPLHRMPYFRRTALCPTGGFPGADALYPGLLSLPMHPGLTGRQVDAVCRALRELGPDPEGPR</sequence>
<dbReference type="PIRSF" id="PIRSF000390">
    <property type="entry name" value="PLP_StrS"/>
    <property type="match status" value="1"/>
</dbReference>
<evidence type="ECO:0000256" key="1">
    <source>
        <dbReference type="ARBA" id="ARBA00001933"/>
    </source>
</evidence>
<protein>
    <submittedName>
        <fullName evidence="7">DegT/DnrJ/EryC1/StrS family aminotransferase</fullName>
    </submittedName>
</protein>
<dbReference type="PANTHER" id="PTHR30244:SF34">
    <property type="entry name" value="DTDP-4-AMINO-4,6-DIDEOXYGALACTOSE TRANSAMINASE"/>
    <property type="match status" value="1"/>
</dbReference>
<evidence type="ECO:0000256" key="5">
    <source>
        <dbReference type="RuleBase" id="RU004508"/>
    </source>
</evidence>
<evidence type="ECO:0000313" key="7">
    <source>
        <dbReference type="EMBL" id="MFC5911173.1"/>
    </source>
</evidence>
<evidence type="ECO:0000256" key="4">
    <source>
        <dbReference type="ARBA" id="ARBA00038398"/>
    </source>
</evidence>
<evidence type="ECO:0000256" key="6">
    <source>
        <dbReference type="SAM" id="MobiDB-lite"/>
    </source>
</evidence>
<proteinExistence type="inferred from homology"/>
<comment type="cofactor">
    <cofactor evidence="1">
        <name>pyridoxal 5'-phosphate</name>
        <dbReference type="ChEBI" id="CHEBI:597326"/>
    </cofactor>
</comment>
<comment type="caution">
    <text evidence="7">The sequence shown here is derived from an EMBL/GenBank/DDBJ whole genome shotgun (WGS) entry which is preliminary data.</text>
</comment>
<dbReference type="InterPro" id="IPR015422">
    <property type="entry name" value="PyrdxlP-dep_Trfase_small"/>
</dbReference>
<evidence type="ECO:0000256" key="2">
    <source>
        <dbReference type="ARBA" id="ARBA00022576"/>
    </source>
</evidence>
<dbReference type="Proteomes" id="UP001596174">
    <property type="component" value="Unassembled WGS sequence"/>
</dbReference>
<organism evidence="7 8">
    <name type="scientific">Streptacidiphilus monticola</name>
    <dbReference type="NCBI Taxonomy" id="2161674"/>
    <lineage>
        <taxon>Bacteria</taxon>
        <taxon>Bacillati</taxon>
        <taxon>Actinomycetota</taxon>
        <taxon>Actinomycetes</taxon>
        <taxon>Kitasatosporales</taxon>
        <taxon>Streptomycetaceae</taxon>
        <taxon>Streptacidiphilus</taxon>
    </lineage>
</organism>
<comment type="similarity">
    <text evidence="4">Belongs to the DegT/DnrJ/EryC1 family. L-glutamine:2-deoxy-scyllo-inosose/scyllo-inosose aminotransferase subfamily.</text>
</comment>
<keyword evidence="3 5" id="KW-0663">Pyridoxal phosphate</keyword>
<keyword evidence="2 7" id="KW-0032">Aminotransferase</keyword>
<feature type="region of interest" description="Disordered" evidence="6">
    <location>
        <begin position="1"/>
        <end position="20"/>
    </location>
</feature>
<dbReference type="PANTHER" id="PTHR30244">
    <property type="entry name" value="TRANSAMINASE"/>
    <property type="match status" value="1"/>
</dbReference>
<reference evidence="8" key="1">
    <citation type="journal article" date="2019" name="Int. J. Syst. Evol. Microbiol.">
        <title>The Global Catalogue of Microorganisms (GCM) 10K type strain sequencing project: providing services to taxonomists for standard genome sequencing and annotation.</title>
        <authorList>
            <consortium name="The Broad Institute Genomics Platform"/>
            <consortium name="The Broad Institute Genome Sequencing Center for Infectious Disease"/>
            <person name="Wu L."/>
            <person name="Ma J."/>
        </authorList>
    </citation>
    <scope>NUCLEOTIDE SEQUENCE [LARGE SCALE GENOMIC DNA]</scope>
    <source>
        <strain evidence="8">JCM 4816</strain>
    </source>
</reference>
<dbReference type="InterPro" id="IPR015424">
    <property type="entry name" value="PyrdxlP-dep_Trfase"/>
</dbReference>
<evidence type="ECO:0000313" key="8">
    <source>
        <dbReference type="Proteomes" id="UP001596174"/>
    </source>
</evidence>
<dbReference type="Gene3D" id="3.40.640.10">
    <property type="entry name" value="Type I PLP-dependent aspartate aminotransferase-like (Major domain)"/>
    <property type="match status" value="1"/>
</dbReference>
<gene>
    <name evidence="7" type="ORF">ACFP3V_28700</name>
</gene>
<evidence type="ECO:0000256" key="3">
    <source>
        <dbReference type="ARBA" id="ARBA00022898"/>
    </source>
</evidence>
<accession>A0ABW1GAG5</accession>
<dbReference type="InterPro" id="IPR015421">
    <property type="entry name" value="PyrdxlP-dep_Trfase_major"/>
</dbReference>
<dbReference type="Gene3D" id="3.90.1150.10">
    <property type="entry name" value="Aspartate Aminotransferase, domain 1"/>
    <property type="match status" value="1"/>
</dbReference>